<evidence type="ECO:0000259" key="4">
    <source>
        <dbReference type="Pfam" id="PF03389"/>
    </source>
</evidence>
<reference evidence="5 6" key="1">
    <citation type="journal article" date="2020" name="Cell Host Microbe">
        <title>Functional and Genomic Variation between Human-Derived Isolates of Lachnospiraceae Reveals Inter- and Intra-Species Diversity.</title>
        <authorList>
            <person name="Sorbara M.T."/>
            <person name="Littmann E.R."/>
            <person name="Fontana E."/>
            <person name="Moody T.U."/>
            <person name="Kohout C.E."/>
            <person name="Gjonbalaj M."/>
            <person name="Eaton V."/>
            <person name="Seok R."/>
            <person name="Leiner I.M."/>
            <person name="Pamer E.G."/>
        </authorList>
    </citation>
    <scope>NUCLEOTIDE SEQUENCE [LARGE SCALE GENOMIC DNA]</scope>
    <source>
        <strain evidence="5 6">MSK.17.74</strain>
    </source>
</reference>
<evidence type="ECO:0000313" key="5">
    <source>
        <dbReference type="EMBL" id="NSG85598.1"/>
    </source>
</evidence>
<evidence type="ECO:0000313" key="6">
    <source>
        <dbReference type="Proteomes" id="UP001644719"/>
    </source>
</evidence>
<evidence type="ECO:0000256" key="1">
    <source>
        <dbReference type="ARBA" id="ARBA00010873"/>
    </source>
</evidence>
<keyword evidence="6" id="KW-1185">Reference proteome</keyword>
<protein>
    <submittedName>
        <fullName evidence="5">MobA/MobL family protein</fullName>
    </submittedName>
</protein>
<evidence type="ECO:0000256" key="3">
    <source>
        <dbReference type="SAM" id="Coils"/>
    </source>
</evidence>
<sequence length="490" mass="56955">MALYHLTVSQIRRSAGQSAIAAAAYRAGECLYSDYYGEYSDYTRKGGVICSEILLPPHAPLEYQDRATLWNTVEQVEKHKKAQLAYSFDIALQNELSMEENIALAREFVQRCLVDKGMVADFAVHAPDKEDGGIPNPHFHVMTTMRPINPDGTWGQKQRREYVLDDEGNRVLDRNGKPMFNAVPTTDWGSPETLEEWREAWCRMVNEKFAKKGLDVRIDHRSYVRQGIDLIPTVHEGPTVRQMEAKGIRTDKGELNRWIKATNRLMLDIKKKIKSLFGWISEVKEELSKPKTPSLADLLISYYQDRNAGAWSQKAKGKNLKEFAEAVNYLMENKLLTLEALESRLSAVSTEFDTLSDTMKAKSARMKELQELIRQAENYKRLKPVYDELNGIKWKKQREKFETAHDADLRLFYTARRILKEKLDRKPITLAAWKQEYDRLQAEYAKLSPQYKPLREDLMKMRRVQYCVDRVLQRRQPEQEAPKKKQDIEL</sequence>
<accession>A0ABX2H8T0</accession>
<organism evidence="5 6">
    <name type="scientific">Blautia faecis</name>
    <dbReference type="NCBI Taxonomy" id="871665"/>
    <lineage>
        <taxon>Bacteria</taxon>
        <taxon>Bacillati</taxon>
        <taxon>Bacillota</taxon>
        <taxon>Clostridia</taxon>
        <taxon>Lachnospirales</taxon>
        <taxon>Lachnospiraceae</taxon>
        <taxon>Blautia</taxon>
    </lineage>
</organism>
<comment type="caution">
    <text evidence="5">The sequence shown here is derived from an EMBL/GenBank/DDBJ whole genome shotgun (WGS) entry which is preliminary data.</text>
</comment>
<comment type="similarity">
    <text evidence="1">Belongs to the MobA/MobL family.</text>
</comment>
<keyword evidence="2" id="KW-0184">Conjugation</keyword>
<gene>
    <name evidence="5" type="ORF">G5B17_09150</name>
</gene>
<dbReference type="Pfam" id="PF03389">
    <property type="entry name" value="MobA_MobL"/>
    <property type="match status" value="1"/>
</dbReference>
<evidence type="ECO:0000256" key="2">
    <source>
        <dbReference type="ARBA" id="ARBA00022971"/>
    </source>
</evidence>
<proteinExistence type="inferred from homology"/>
<dbReference type="RefSeq" id="WP_117804497.1">
    <property type="nucleotide sequence ID" value="NZ_JAAITS010000022.1"/>
</dbReference>
<feature type="domain" description="MobA/MobL protein" evidence="4">
    <location>
        <begin position="17"/>
        <end position="246"/>
    </location>
</feature>
<feature type="coiled-coil region" evidence="3">
    <location>
        <begin position="338"/>
        <end position="379"/>
    </location>
</feature>
<dbReference type="InterPro" id="IPR005053">
    <property type="entry name" value="MobA_MobL"/>
</dbReference>
<name>A0ABX2H8T0_9FIRM</name>
<keyword evidence="3" id="KW-0175">Coiled coil</keyword>
<dbReference type="Proteomes" id="UP001644719">
    <property type="component" value="Unassembled WGS sequence"/>
</dbReference>
<dbReference type="EMBL" id="JAAITS010000022">
    <property type="protein sequence ID" value="NSG85598.1"/>
    <property type="molecule type" value="Genomic_DNA"/>
</dbReference>
<dbReference type="Gene3D" id="3.30.930.30">
    <property type="match status" value="1"/>
</dbReference>
<dbReference type="NCBIfam" id="NF041496">
    <property type="entry name" value="MobQ"/>
    <property type="match status" value="1"/>
</dbReference>